<gene>
    <name evidence="2" type="ORF">E4U56_006741</name>
</gene>
<comment type="caution">
    <text evidence="2">The sequence shown here is derived from an EMBL/GenBank/DDBJ whole genome shotgun (WGS) entry which is preliminary data.</text>
</comment>
<dbReference type="OrthoDB" id="5028325at2759"/>
<feature type="region of interest" description="Disordered" evidence="1">
    <location>
        <begin position="1"/>
        <end position="22"/>
    </location>
</feature>
<reference evidence="2" key="1">
    <citation type="journal article" date="2020" name="bioRxiv">
        <title>Whole genome comparisons of ergot fungi reveals the divergence and evolution of species within the genus Claviceps are the result of varying mechanisms driving genome evolution and host range expansion.</title>
        <authorList>
            <person name="Wyka S.A."/>
            <person name="Mondo S.J."/>
            <person name="Liu M."/>
            <person name="Dettman J."/>
            <person name="Nalam V."/>
            <person name="Broders K.D."/>
        </authorList>
    </citation>
    <scope>NUCLEOTIDE SEQUENCE</scope>
    <source>
        <strain evidence="2">CCC 1102</strain>
    </source>
</reference>
<name>A0A9P7MK75_9HYPO</name>
<protein>
    <submittedName>
        <fullName evidence="2">Uncharacterized protein</fullName>
    </submittedName>
</protein>
<dbReference type="AlphaFoldDB" id="A0A9P7MK75"/>
<organism evidence="2 3">
    <name type="scientific">Claviceps arundinis</name>
    <dbReference type="NCBI Taxonomy" id="1623583"/>
    <lineage>
        <taxon>Eukaryota</taxon>
        <taxon>Fungi</taxon>
        <taxon>Dikarya</taxon>
        <taxon>Ascomycota</taxon>
        <taxon>Pezizomycotina</taxon>
        <taxon>Sordariomycetes</taxon>
        <taxon>Hypocreomycetidae</taxon>
        <taxon>Hypocreales</taxon>
        <taxon>Clavicipitaceae</taxon>
        <taxon>Claviceps</taxon>
    </lineage>
</organism>
<sequence>MSGTTHPNSSTAQNQSNTSVEDELDEFVNADPFERIYLNTKLKDQKDFANCHIWEGNILHNEGCGRQSPLRRAAEKYIDEVASWPASRVLSKLQQRRTMDWGNEAKPASLEFNYYPDFRINTFRIVGQPLHPVVRHSSIVDRYVTISRSHWQAPYSLRHATNTLPFELNERTFRFASGPEKQIWFIVLHPVQADTPEAPESRRSPVERSTIRSDRAQALSTYVNGLLLRPELHALNRTVSLKHWRLVQQTFMEDWPSFVESHGHDKFWKNNHPAFHVLDHGDDTLFETPHNIADIPMEVTLDDNTEVRDTGRIGDISDDEDPEPEGSRPRASGVRNEMPYTGELGLLKQKLEVMYDLSYIDQVSYTIGAVINCLKPPVGETGNQVPMCLLADRSGVCATYGLASTANDCQPAAEFHPLGFHPRYGNFVGSRPPGFIEPLYKILKANVYAQNDCEHVLDFEAFRGYSYAIEDAVRDTVTQGRCGAALTLSPSVRCRSSASVRNNHRQLMQKLPSCRLREAKESIAASIDQSKFGYRMDQVVTVRVSRLLPQHQSFGTILRPVFQFMRFFVCRPDRYCTILRAFEPSRFPQILCGFAQFFEIFFLEMEKRYVESSDTGLPPSSCEATAILNRLAEFCFTGDPTVLRHAVLEALETLLSIETSGWPFFSRNLLDLRDGMGVLHMKKWPFLKDPLEVSLKPPILLHVADLGFHFGWRVAADQHSQMWLQNWKCPVDVKFLRKAFRDIWIPEMVAA</sequence>
<dbReference type="Proteomes" id="UP000784919">
    <property type="component" value="Unassembled WGS sequence"/>
</dbReference>
<evidence type="ECO:0000313" key="2">
    <source>
        <dbReference type="EMBL" id="KAG5956120.1"/>
    </source>
</evidence>
<proteinExistence type="predicted"/>
<feature type="region of interest" description="Disordered" evidence="1">
    <location>
        <begin position="304"/>
        <end position="335"/>
    </location>
</feature>
<dbReference type="EMBL" id="SRPS01000575">
    <property type="protein sequence ID" value="KAG5956120.1"/>
    <property type="molecule type" value="Genomic_DNA"/>
</dbReference>
<feature type="compositionally biased region" description="Low complexity" evidence="1">
    <location>
        <begin position="8"/>
        <end position="19"/>
    </location>
</feature>
<evidence type="ECO:0000313" key="3">
    <source>
        <dbReference type="Proteomes" id="UP000784919"/>
    </source>
</evidence>
<accession>A0A9P7MK75</accession>
<evidence type="ECO:0000256" key="1">
    <source>
        <dbReference type="SAM" id="MobiDB-lite"/>
    </source>
</evidence>